<accession>A0A0F6IG86</accession>
<dbReference type="Gene3D" id="3.40.50.2000">
    <property type="entry name" value="Glycogen Phosphorylase B"/>
    <property type="match status" value="1"/>
</dbReference>
<gene>
    <name evidence="1" type="ORF">LEP1GSC079_0163</name>
</gene>
<dbReference type="PANTHER" id="PTHR43174">
    <property type="entry name" value="UDP-N-ACETYLGLUCOSAMINE 2-EPIMERASE"/>
    <property type="match status" value="1"/>
</dbReference>
<dbReference type="SUPFAM" id="SSF53756">
    <property type="entry name" value="UDP-Glycosyltransferase/glycogen phosphorylase"/>
    <property type="match status" value="1"/>
</dbReference>
<dbReference type="Proteomes" id="UP000012164">
    <property type="component" value="Unassembled WGS sequence"/>
</dbReference>
<name>A0A0F6IG86_LEPIR</name>
<evidence type="ECO:0000313" key="1">
    <source>
        <dbReference type="EMBL" id="EMJ37061.1"/>
    </source>
</evidence>
<organism evidence="1 2">
    <name type="scientific">Leptospira interrogans str. FPW1039</name>
    <dbReference type="NCBI Taxonomy" id="1193040"/>
    <lineage>
        <taxon>Bacteria</taxon>
        <taxon>Pseudomonadati</taxon>
        <taxon>Spirochaetota</taxon>
        <taxon>Spirochaetia</taxon>
        <taxon>Leptospirales</taxon>
        <taxon>Leptospiraceae</taxon>
        <taxon>Leptospira</taxon>
    </lineage>
</organism>
<comment type="caution">
    <text evidence="1">The sequence shown here is derived from an EMBL/GenBank/DDBJ whole genome shotgun (WGS) entry which is preliminary data.</text>
</comment>
<protein>
    <recommendedName>
        <fullName evidence="3">UDP-N-acetylglucosamine 2-epimerase-like protein</fullName>
    </recommendedName>
</protein>
<sequence>MIYEKLKVSTIIGTRPEIIRLSRVLAKLDQYCDHIMIHTGQNYDYELNEYLFLMIWKLESQIYF</sequence>
<dbReference type="EMBL" id="AKWR02000104">
    <property type="protein sequence ID" value="EMJ37061.1"/>
    <property type="molecule type" value="Genomic_DNA"/>
</dbReference>
<evidence type="ECO:0008006" key="3">
    <source>
        <dbReference type="Google" id="ProtNLM"/>
    </source>
</evidence>
<dbReference type="InterPro" id="IPR029767">
    <property type="entry name" value="WecB-like"/>
</dbReference>
<evidence type="ECO:0000313" key="2">
    <source>
        <dbReference type="Proteomes" id="UP000012164"/>
    </source>
</evidence>
<reference evidence="1 2" key="1">
    <citation type="submission" date="2013-01" db="EMBL/GenBank/DDBJ databases">
        <authorList>
            <person name="Harkins D.M."/>
            <person name="Durkin A.S."/>
            <person name="Brinkac L.M."/>
            <person name="Haft D.H."/>
            <person name="Selengut J.D."/>
            <person name="Sanka R."/>
            <person name="DePew J."/>
            <person name="Purushe J."/>
            <person name="Peacock S.J."/>
            <person name="Thaipadungpanit J."/>
            <person name="Wuthiekanun V.W."/>
            <person name="Day N.P."/>
            <person name="Vinetz J.M."/>
            <person name="Sutton G.G."/>
            <person name="Nierman W.C."/>
            <person name="Fouts D.E."/>
        </authorList>
    </citation>
    <scope>NUCLEOTIDE SEQUENCE [LARGE SCALE GENOMIC DNA]</scope>
    <source>
        <strain evidence="1 2">FPW1039</strain>
    </source>
</reference>
<dbReference type="AlphaFoldDB" id="A0A0F6IG86"/>
<dbReference type="PANTHER" id="PTHR43174:SF1">
    <property type="entry name" value="UDP-N-ACETYLGLUCOSAMINE 2-EPIMERASE"/>
    <property type="match status" value="1"/>
</dbReference>
<proteinExistence type="predicted"/>